<keyword evidence="3" id="KW-1185">Reference proteome</keyword>
<feature type="compositionally biased region" description="Basic and acidic residues" evidence="1">
    <location>
        <begin position="124"/>
        <end position="136"/>
    </location>
</feature>
<evidence type="ECO:0000313" key="3">
    <source>
        <dbReference type="Proteomes" id="UP001212997"/>
    </source>
</evidence>
<accession>A0AAD5VBT6</accession>
<protein>
    <submittedName>
        <fullName evidence="2">Uncharacterized protein</fullName>
    </submittedName>
</protein>
<organism evidence="2 3">
    <name type="scientific">Meripilus lineatus</name>
    <dbReference type="NCBI Taxonomy" id="2056292"/>
    <lineage>
        <taxon>Eukaryota</taxon>
        <taxon>Fungi</taxon>
        <taxon>Dikarya</taxon>
        <taxon>Basidiomycota</taxon>
        <taxon>Agaricomycotina</taxon>
        <taxon>Agaricomycetes</taxon>
        <taxon>Polyporales</taxon>
        <taxon>Meripilaceae</taxon>
        <taxon>Meripilus</taxon>
    </lineage>
</organism>
<evidence type="ECO:0000313" key="2">
    <source>
        <dbReference type="EMBL" id="KAJ3489773.1"/>
    </source>
</evidence>
<reference evidence="2" key="1">
    <citation type="submission" date="2022-07" db="EMBL/GenBank/DDBJ databases">
        <title>Genome Sequence of Physisporinus lineatus.</title>
        <authorList>
            <person name="Buettner E."/>
        </authorList>
    </citation>
    <scope>NUCLEOTIDE SEQUENCE</scope>
    <source>
        <strain evidence="2">VT162</strain>
    </source>
</reference>
<proteinExistence type="predicted"/>
<evidence type="ECO:0000256" key="1">
    <source>
        <dbReference type="SAM" id="MobiDB-lite"/>
    </source>
</evidence>
<dbReference type="EMBL" id="JANAWD010000039">
    <property type="protein sequence ID" value="KAJ3489773.1"/>
    <property type="molecule type" value="Genomic_DNA"/>
</dbReference>
<name>A0AAD5VBT6_9APHY</name>
<comment type="caution">
    <text evidence="2">The sequence shown here is derived from an EMBL/GenBank/DDBJ whole genome shotgun (WGS) entry which is preliminary data.</text>
</comment>
<feature type="region of interest" description="Disordered" evidence="1">
    <location>
        <begin position="123"/>
        <end position="179"/>
    </location>
</feature>
<dbReference type="Proteomes" id="UP001212997">
    <property type="component" value="Unassembled WGS sequence"/>
</dbReference>
<sequence>MFLPNTLGRPRKDVHTSLHPFGIVLNHSALILANHHKTPQSKYLDNHWTSTKFCSLQFKGAHVEGSKAEMKGLRDVIVHAKGYDDLNDLITIWNGEEEFAEIVSAIQCRQGRKPFFAALPIPESEIKDERENEKRNAGGASGGDGAEEQVQEILQDPTVPPEVLRTPPIHSGPPDSALLNAPLLANEMRMPIPAFVSGRDAPTPTPTPHP</sequence>
<dbReference type="AlphaFoldDB" id="A0AAD5VBT6"/>
<gene>
    <name evidence="2" type="ORF">NLI96_g1908</name>
</gene>